<gene>
    <name evidence="2" type="ORF">M8T91_07475</name>
</gene>
<organism evidence="2 3">
    <name type="scientific">Microbulbifer spongiae</name>
    <dbReference type="NCBI Taxonomy" id="2944933"/>
    <lineage>
        <taxon>Bacteria</taxon>
        <taxon>Pseudomonadati</taxon>
        <taxon>Pseudomonadota</taxon>
        <taxon>Gammaproteobacteria</taxon>
        <taxon>Cellvibrionales</taxon>
        <taxon>Microbulbiferaceae</taxon>
        <taxon>Microbulbifer</taxon>
    </lineage>
</organism>
<accession>A0ABY9EG88</accession>
<proteinExistence type="predicted"/>
<keyword evidence="1" id="KW-1133">Transmembrane helix</keyword>
<protein>
    <recommendedName>
        <fullName evidence="4">Prepilin peptidase</fullName>
    </recommendedName>
</protein>
<keyword evidence="1" id="KW-0472">Membrane</keyword>
<dbReference type="Proteomes" id="UP001321520">
    <property type="component" value="Chromosome"/>
</dbReference>
<keyword evidence="1" id="KW-0812">Transmembrane</keyword>
<feature type="transmembrane region" description="Helical" evidence="1">
    <location>
        <begin position="67"/>
        <end position="87"/>
    </location>
</feature>
<reference evidence="2 3" key="1">
    <citation type="submission" date="2022-05" db="EMBL/GenBank/DDBJ databases">
        <title>Microbulbifer sp. nov., isolated from sponge.</title>
        <authorList>
            <person name="Gao L."/>
        </authorList>
    </citation>
    <scope>NUCLEOTIDE SEQUENCE [LARGE SCALE GENOMIC DNA]</scope>
    <source>
        <strain evidence="2 3">MI-G</strain>
    </source>
</reference>
<evidence type="ECO:0008006" key="4">
    <source>
        <dbReference type="Google" id="ProtNLM"/>
    </source>
</evidence>
<evidence type="ECO:0000313" key="3">
    <source>
        <dbReference type="Proteomes" id="UP001321520"/>
    </source>
</evidence>
<feature type="transmembrane region" description="Helical" evidence="1">
    <location>
        <begin position="42"/>
        <end position="60"/>
    </location>
</feature>
<sequence length="94" mass="10590">MKILDKFNCKKCNNKPSFLQLIVLSFISRIKCKKCGLKNVIPQYFSVSTAAFGIGLYHILRIETNLNFISLLSIAMTAAFCMVLLFGKLVDPIQ</sequence>
<name>A0ABY9EG88_9GAMM</name>
<evidence type="ECO:0000313" key="2">
    <source>
        <dbReference type="EMBL" id="WKD51247.1"/>
    </source>
</evidence>
<dbReference type="RefSeq" id="WP_301418338.1">
    <property type="nucleotide sequence ID" value="NZ_CP098023.1"/>
</dbReference>
<dbReference type="EMBL" id="CP098023">
    <property type="protein sequence ID" value="WKD51247.1"/>
    <property type="molecule type" value="Genomic_DNA"/>
</dbReference>
<keyword evidence="3" id="KW-1185">Reference proteome</keyword>
<evidence type="ECO:0000256" key="1">
    <source>
        <dbReference type="SAM" id="Phobius"/>
    </source>
</evidence>